<evidence type="ECO:0000256" key="1">
    <source>
        <dbReference type="ARBA" id="ARBA00022737"/>
    </source>
</evidence>
<protein>
    <submittedName>
        <fullName evidence="3">Ankyrin repeat-containing protein 16</fullName>
    </submittedName>
</protein>
<dbReference type="Proteomes" id="UP000245243">
    <property type="component" value="Chromosome I"/>
</dbReference>
<dbReference type="InterPro" id="IPR050745">
    <property type="entry name" value="Multifunctional_regulatory"/>
</dbReference>
<keyword evidence="1" id="KW-0677">Repeat</keyword>
<dbReference type="Gene3D" id="1.25.40.20">
    <property type="entry name" value="Ankyrin repeat-containing domain"/>
    <property type="match status" value="1"/>
</dbReference>
<dbReference type="EMBL" id="LS398548">
    <property type="protein sequence ID" value="SPR15427.1"/>
    <property type="molecule type" value="Genomic_DNA"/>
</dbReference>
<dbReference type="InterPro" id="IPR036770">
    <property type="entry name" value="Ankyrin_rpt-contain_sf"/>
</dbReference>
<dbReference type="SUPFAM" id="SSF48403">
    <property type="entry name" value="Ankyrin repeat"/>
    <property type="match status" value="1"/>
</dbReference>
<dbReference type="AlphaFoldDB" id="A0A2U3RQH5"/>
<accession>A0A2U3RQH5</accession>
<dbReference type="PANTHER" id="PTHR24189">
    <property type="entry name" value="MYOTROPHIN"/>
    <property type="match status" value="1"/>
</dbReference>
<dbReference type="PANTHER" id="PTHR24189:SF50">
    <property type="entry name" value="ANKYRIN REPEAT AND SOCS BOX PROTEIN 2"/>
    <property type="match status" value="1"/>
</dbReference>
<evidence type="ECO:0000313" key="4">
    <source>
        <dbReference type="Proteomes" id="UP000245243"/>
    </source>
</evidence>
<keyword evidence="2" id="KW-0040">ANK repeat</keyword>
<sequence length="255" mass="28382">MNNNDLLRKLCRSAAEGNIESIKHLLAQDNAVDIINSQNNDGQTPLHLVTKYCATKVYASLEEHTEEYCSGCNSTVKRFVDAAKLLLNAGANSNAQDNYGRTPLHVAIAWHYSPTCFVRSGMDKVVIPCYSTGLINVLCENNYIDFSLKDANSDTVLGLASSLKSGFRQLSIVKYLTEKNILWRNHLVCAAQKFIHQEDKNDKNVSCKLPYLVTDKILSYLDDYTLGLFQKEINDEANNDNEAANDPTVIGDVPN</sequence>
<dbReference type="RefSeq" id="WP_045913007.1">
    <property type="nucleotide sequence ID" value="NZ_LS398548.1"/>
</dbReference>
<reference evidence="4" key="1">
    <citation type="submission" date="2018-03" db="EMBL/GenBank/DDBJ databases">
        <authorList>
            <person name="Batty M. E."/>
            <person name="Batty M E."/>
        </authorList>
    </citation>
    <scope>NUCLEOTIDE SEQUENCE [LARGE SCALE GENOMIC DNA]</scope>
</reference>
<evidence type="ECO:0000256" key="2">
    <source>
        <dbReference type="ARBA" id="ARBA00023043"/>
    </source>
</evidence>
<name>A0A2U3RQH5_ORITS</name>
<proteinExistence type="predicted"/>
<dbReference type="Pfam" id="PF13637">
    <property type="entry name" value="Ank_4"/>
    <property type="match status" value="1"/>
</dbReference>
<gene>
    <name evidence="3" type="primary">ank16</name>
    <name evidence="3" type="ORF">KARP_01313</name>
</gene>
<dbReference type="InterPro" id="IPR002110">
    <property type="entry name" value="Ankyrin_rpt"/>
</dbReference>
<evidence type="ECO:0000313" key="3">
    <source>
        <dbReference type="EMBL" id="SPR15427.1"/>
    </source>
</evidence>
<organism evidence="3 4">
    <name type="scientific">Orientia tsutsugamushi</name>
    <name type="common">Rickettsia tsutsugamushi</name>
    <dbReference type="NCBI Taxonomy" id="784"/>
    <lineage>
        <taxon>Bacteria</taxon>
        <taxon>Pseudomonadati</taxon>
        <taxon>Pseudomonadota</taxon>
        <taxon>Alphaproteobacteria</taxon>
        <taxon>Rickettsiales</taxon>
        <taxon>Rickettsiaceae</taxon>
        <taxon>Rickettsieae</taxon>
        <taxon>Orientia</taxon>
    </lineage>
</organism>